<proteinExistence type="predicted"/>
<dbReference type="RefSeq" id="WP_090961126.1">
    <property type="nucleotide sequence ID" value="NZ_FOVG01000001.1"/>
</dbReference>
<keyword evidence="3" id="KW-1185">Reference proteome</keyword>
<evidence type="ECO:0000313" key="3">
    <source>
        <dbReference type="Proteomes" id="UP000198968"/>
    </source>
</evidence>
<reference evidence="3" key="1">
    <citation type="submission" date="2016-10" db="EMBL/GenBank/DDBJ databases">
        <authorList>
            <person name="Varghese N."/>
            <person name="Submissions S."/>
        </authorList>
    </citation>
    <scope>NUCLEOTIDE SEQUENCE [LARGE SCALE GENOMIC DNA]</scope>
    <source>
        <strain evidence="3">OV426</strain>
    </source>
</reference>
<protein>
    <submittedName>
        <fullName evidence="2">Uncharacterized protein</fullName>
    </submittedName>
</protein>
<feature type="region of interest" description="Disordered" evidence="1">
    <location>
        <begin position="1"/>
        <end position="21"/>
    </location>
</feature>
<dbReference type="OrthoDB" id="5878415at2"/>
<name>A0A1I4YAT7_9GAMM</name>
<organism evidence="2 3">
    <name type="scientific">Candidatus Pantoea varia</name>
    <dbReference type="NCBI Taxonomy" id="1881036"/>
    <lineage>
        <taxon>Bacteria</taxon>
        <taxon>Pseudomonadati</taxon>
        <taxon>Pseudomonadota</taxon>
        <taxon>Gammaproteobacteria</taxon>
        <taxon>Enterobacterales</taxon>
        <taxon>Erwiniaceae</taxon>
        <taxon>Pantoea</taxon>
    </lineage>
</organism>
<gene>
    <name evidence="2" type="ORF">SAMN05428971_1123</name>
</gene>
<dbReference type="EMBL" id="FOVG01000001">
    <property type="protein sequence ID" value="SFN35166.1"/>
    <property type="molecule type" value="Genomic_DNA"/>
</dbReference>
<dbReference type="AlphaFoldDB" id="A0A1I4YAT7"/>
<accession>A0A1I4YAT7</accession>
<sequence>MFGFLKKSPAVEQPSEQQQDHLAELSREKITQLEQQLAINPRDGETQKQLMLEYNRALNLFAKSRRYRNEIDALFVKIDELRNVVRQSI</sequence>
<evidence type="ECO:0000256" key="1">
    <source>
        <dbReference type="SAM" id="MobiDB-lite"/>
    </source>
</evidence>
<evidence type="ECO:0000313" key="2">
    <source>
        <dbReference type="EMBL" id="SFN35166.1"/>
    </source>
</evidence>
<dbReference type="Proteomes" id="UP000198968">
    <property type="component" value="Unassembled WGS sequence"/>
</dbReference>